<sequence length="1022" mass="115457">MVVAEEGIEKQPALSAVNCNQLQQKAEEHSKDNLDAQRNHDNSFCQDEVNGATQAMIHPVTTALLKRLERDFEQAGKRTVRDCLRSKILPCAPVQSLIQSLLSGSGSSENGSESLTQTTNFITAHDLHDSHVAILNSYLHSIKDDALYHENSTNNTHGKTSLMKPSIWFISRFATVTRFLQFLFELLKVGVNPDPNFLPFDRAQVQKWILEELKALLDVTQSLMVRADTKIHIENASWADCYDSDTTQHWNAFQVGAFVFGSVTRLDHYARSSPPMISPLWKGLCDLVTAVKSSSSDPICHSWLPAGLLCPALYALHSYLEEGLRPLLEAIQAAVFHNEIPSQPQFQLQLRIFSFLTGRVLTLLEHLPLIDPQDDWQSAVIRNMFDVLVTLRGLEPFLQTQMGIDLPYPEHLVPLTEKARRGLESLLWTQVGKERQNNCSSNAGRSLQISTVESSLFRSGESASAPSLCNVSLAFGQILVYHDILENGLTKEFAKDHLLMSVRVCRQLLFFSWPLCFSAFLGEASRSLHDVILRTTRLVSQTLWCCERSDYFCRNEDTCRAQFYSVLVKWLCPVFPQCEKSDTAMLSRAIQNPWTQEVTVTIIALHASAIGESIPPSDESLVTLLIKVLFDLRTRAELRANVASVLFRLWGTDNIGLKFQMEKLLREEYQALRQKYCQAKRKRKRRPSKLVSLQLMTIVTGFLQEIQLPMRSPSEFIARLSPRISYQALMDAVVVIEKSHPFSPRELEPLVQSCVKAWTRIEKSSRGRRRRFVAFVAIVMRIFYENVEETCGGSSTIVLALIELVRLCTSPKCLKEVSRADQPYSITVFGAARLLGVLGQVLTPKTSQVVLQNLTESFHRLLSIKFWPMQLFAMTALVRFASSIPSRYKNLLPNCVPSSMQKLLQCRLQCSVLGGSCDNKPRRWLHWQVAQELYKLTVPPDKLENKRVFPSSSSFSVSVGSYFISMPTQAGRKAVVIFPPDEESLKDIHCMLAGGDFNEKPHVQTVRHTCTMPNGECKLFLQ</sequence>
<reference evidence="2" key="2">
    <citation type="submission" date="2008-08" db="EMBL/GenBank/DDBJ databases">
        <authorList>
            <consortium name="Diatom Consortium"/>
            <person name="Grigoriev I."/>
            <person name="Grimwood J."/>
            <person name="Kuo A."/>
            <person name="Otillar R.P."/>
            <person name="Salamov A."/>
            <person name="Detter J.C."/>
            <person name="Lindquist E."/>
            <person name="Shapiro H."/>
            <person name="Lucas S."/>
            <person name="Glavina del Rio T."/>
            <person name="Pitluck S."/>
            <person name="Rokhsar D."/>
            <person name="Bowler C."/>
        </authorList>
    </citation>
    <scope>GENOME REANNOTATION</scope>
    <source>
        <strain evidence="2">CCAP 1055/1</strain>
    </source>
</reference>
<protein>
    <submittedName>
        <fullName evidence="1">Uncharacterized protein</fullName>
    </submittedName>
</protein>
<reference evidence="1 2" key="1">
    <citation type="journal article" date="2008" name="Nature">
        <title>The Phaeodactylum genome reveals the evolutionary history of diatom genomes.</title>
        <authorList>
            <person name="Bowler C."/>
            <person name="Allen A.E."/>
            <person name="Badger J.H."/>
            <person name="Grimwood J."/>
            <person name="Jabbari K."/>
            <person name="Kuo A."/>
            <person name="Maheswari U."/>
            <person name="Martens C."/>
            <person name="Maumus F."/>
            <person name="Otillar R.P."/>
            <person name="Rayko E."/>
            <person name="Salamov A."/>
            <person name="Vandepoele K."/>
            <person name="Beszteri B."/>
            <person name="Gruber A."/>
            <person name="Heijde M."/>
            <person name="Katinka M."/>
            <person name="Mock T."/>
            <person name="Valentin K."/>
            <person name="Verret F."/>
            <person name="Berges J.A."/>
            <person name="Brownlee C."/>
            <person name="Cadoret J.P."/>
            <person name="Chiovitti A."/>
            <person name="Choi C.J."/>
            <person name="Coesel S."/>
            <person name="De Martino A."/>
            <person name="Detter J.C."/>
            <person name="Durkin C."/>
            <person name="Falciatore A."/>
            <person name="Fournet J."/>
            <person name="Haruta M."/>
            <person name="Huysman M.J."/>
            <person name="Jenkins B.D."/>
            <person name="Jiroutova K."/>
            <person name="Jorgensen R.E."/>
            <person name="Joubert Y."/>
            <person name="Kaplan A."/>
            <person name="Kroger N."/>
            <person name="Kroth P.G."/>
            <person name="La Roche J."/>
            <person name="Lindquist E."/>
            <person name="Lommer M."/>
            <person name="Martin-Jezequel V."/>
            <person name="Lopez P.J."/>
            <person name="Lucas S."/>
            <person name="Mangogna M."/>
            <person name="McGinnis K."/>
            <person name="Medlin L.K."/>
            <person name="Montsant A."/>
            <person name="Oudot-Le Secq M.P."/>
            <person name="Napoli C."/>
            <person name="Obornik M."/>
            <person name="Parker M.S."/>
            <person name="Petit J.L."/>
            <person name="Porcel B.M."/>
            <person name="Poulsen N."/>
            <person name="Robison M."/>
            <person name="Rychlewski L."/>
            <person name="Rynearson T.A."/>
            <person name="Schmutz J."/>
            <person name="Shapiro H."/>
            <person name="Siaut M."/>
            <person name="Stanley M."/>
            <person name="Sussman M.R."/>
            <person name="Taylor A.R."/>
            <person name="Vardi A."/>
            <person name="von Dassow P."/>
            <person name="Vyverman W."/>
            <person name="Willis A."/>
            <person name="Wyrwicz L.S."/>
            <person name="Rokhsar D.S."/>
            <person name="Weissenbach J."/>
            <person name="Armbrust E.V."/>
            <person name="Green B.R."/>
            <person name="Van de Peer Y."/>
            <person name="Grigoriev I.V."/>
        </authorList>
    </citation>
    <scope>NUCLEOTIDE SEQUENCE [LARGE SCALE GENOMIC DNA]</scope>
    <source>
        <strain evidence="1 2">CCAP 1055/1</strain>
    </source>
</reference>
<accession>B5Y473</accession>
<dbReference type="AlphaFoldDB" id="B5Y473"/>
<dbReference type="GeneID" id="7204452"/>
<dbReference type="RefSeq" id="XP_002185958.1">
    <property type="nucleotide sequence ID" value="XM_002185922.1"/>
</dbReference>
<keyword evidence="2" id="KW-1185">Reference proteome</keyword>
<dbReference type="EMBL" id="CP001141">
    <property type="protein sequence ID" value="ACI65428.1"/>
    <property type="molecule type" value="Genomic_DNA"/>
</dbReference>
<evidence type="ECO:0000313" key="2">
    <source>
        <dbReference type="Proteomes" id="UP000000759"/>
    </source>
</evidence>
<gene>
    <name evidence="1" type="ORF">PHATR_46920</name>
</gene>
<evidence type="ECO:0000313" key="1">
    <source>
        <dbReference type="EMBL" id="ACI65428.1"/>
    </source>
</evidence>
<dbReference type="InterPro" id="IPR016024">
    <property type="entry name" value="ARM-type_fold"/>
</dbReference>
<dbReference type="SUPFAM" id="SSF48371">
    <property type="entry name" value="ARM repeat"/>
    <property type="match status" value="1"/>
</dbReference>
<proteinExistence type="predicted"/>
<dbReference type="OrthoDB" id="47289at2759"/>
<dbReference type="KEGG" id="pti:PHATR_46920"/>
<dbReference type="Proteomes" id="UP000000759">
    <property type="component" value="Chromosome 11"/>
</dbReference>
<name>B5Y473_PHATC</name>
<organism evidence="1 2">
    <name type="scientific">Phaeodactylum tricornutum (strain CCAP 1055/1)</name>
    <dbReference type="NCBI Taxonomy" id="556484"/>
    <lineage>
        <taxon>Eukaryota</taxon>
        <taxon>Sar</taxon>
        <taxon>Stramenopiles</taxon>
        <taxon>Ochrophyta</taxon>
        <taxon>Bacillariophyta</taxon>
        <taxon>Bacillariophyceae</taxon>
        <taxon>Bacillariophycidae</taxon>
        <taxon>Naviculales</taxon>
        <taxon>Phaeodactylaceae</taxon>
        <taxon>Phaeodactylum</taxon>
    </lineage>
</organism>
<dbReference type="HOGENOM" id="CLU_295865_0_0_1"/>
<dbReference type="InParanoid" id="B5Y473"/>
<dbReference type="PaxDb" id="2850-Phatr46920"/>